<keyword evidence="5 6" id="KW-0472">Membrane</keyword>
<comment type="similarity">
    <text evidence="2 6">Belongs to the drug/metabolite transporter (DMT) superfamily. Plant drug/metabolite exporter (P-DME) (TC 2.A.7.4) family.</text>
</comment>
<protein>
    <recommendedName>
        <fullName evidence="6">WAT1-related protein</fullName>
    </recommendedName>
</protein>
<feature type="transmembrane region" description="Helical" evidence="6">
    <location>
        <begin position="138"/>
        <end position="156"/>
    </location>
</feature>
<evidence type="ECO:0000256" key="2">
    <source>
        <dbReference type="ARBA" id="ARBA00007635"/>
    </source>
</evidence>
<dbReference type="EMBL" id="CM004393">
    <property type="protein sequence ID" value="OAY45790.1"/>
    <property type="molecule type" value="Genomic_DNA"/>
</dbReference>
<comment type="caution">
    <text evidence="8">The sequence shown here is derived from an EMBL/GenBank/DDBJ whole genome shotgun (WGS) entry which is preliminary data.</text>
</comment>
<evidence type="ECO:0000256" key="1">
    <source>
        <dbReference type="ARBA" id="ARBA00004141"/>
    </source>
</evidence>
<dbReference type="InterPro" id="IPR000620">
    <property type="entry name" value="EamA_dom"/>
</dbReference>
<dbReference type="Pfam" id="PF00892">
    <property type="entry name" value="EamA"/>
    <property type="match status" value="2"/>
</dbReference>
<evidence type="ECO:0000256" key="5">
    <source>
        <dbReference type="ARBA" id="ARBA00023136"/>
    </source>
</evidence>
<dbReference type="OrthoDB" id="845938at2759"/>
<dbReference type="AlphaFoldDB" id="A0A2C9VJY4"/>
<dbReference type="GO" id="GO:0005886">
    <property type="term" value="C:plasma membrane"/>
    <property type="evidence" value="ECO:0000318"/>
    <property type="project" value="GO_Central"/>
</dbReference>
<gene>
    <name evidence="8" type="ORF">MANES_07G091700v8</name>
</gene>
<dbReference type="InterPro" id="IPR037185">
    <property type="entry name" value="EmrE-like"/>
</dbReference>
<name>A0A2C9VJY4_MANES</name>
<evidence type="ECO:0000256" key="3">
    <source>
        <dbReference type="ARBA" id="ARBA00022692"/>
    </source>
</evidence>
<keyword evidence="3 6" id="KW-0812">Transmembrane</keyword>
<feature type="transmembrane region" description="Helical" evidence="6">
    <location>
        <begin position="217"/>
        <end position="236"/>
    </location>
</feature>
<dbReference type="Gramene" id="Manes.07G091700.2.v8.1">
    <property type="protein sequence ID" value="Manes.07G091700.2.v8.1.CDS"/>
    <property type="gene ID" value="Manes.07G091700.v8.1"/>
</dbReference>
<feature type="transmembrane region" description="Helical" evidence="6">
    <location>
        <begin position="256"/>
        <end position="275"/>
    </location>
</feature>
<comment type="subcellular location">
    <subcellularLocation>
        <location evidence="1 6">Membrane</location>
        <topology evidence="1 6">Multi-pass membrane protein</topology>
    </subcellularLocation>
</comment>
<evidence type="ECO:0000313" key="9">
    <source>
        <dbReference type="Proteomes" id="UP000091857"/>
    </source>
</evidence>
<feature type="transmembrane region" description="Helical" evidence="6">
    <location>
        <begin position="308"/>
        <end position="327"/>
    </location>
</feature>
<reference evidence="9" key="1">
    <citation type="journal article" date="2016" name="Nat. Biotechnol.">
        <title>Sequencing wild and cultivated cassava and related species reveals extensive interspecific hybridization and genetic diversity.</title>
        <authorList>
            <person name="Bredeson J.V."/>
            <person name="Lyons J.B."/>
            <person name="Prochnik S.E."/>
            <person name="Wu G.A."/>
            <person name="Ha C.M."/>
            <person name="Edsinger-Gonzales E."/>
            <person name="Grimwood J."/>
            <person name="Schmutz J."/>
            <person name="Rabbi I.Y."/>
            <person name="Egesi C."/>
            <person name="Nauluvula P."/>
            <person name="Lebot V."/>
            <person name="Ndunguru J."/>
            <person name="Mkamilo G."/>
            <person name="Bart R.S."/>
            <person name="Setter T.L."/>
            <person name="Gleadow R.M."/>
            <person name="Kulakow P."/>
            <person name="Ferguson M.E."/>
            <person name="Rounsley S."/>
            <person name="Rokhsar D.S."/>
        </authorList>
    </citation>
    <scope>NUCLEOTIDE SEQUENCE [LARGE SCALE GENOMIC DNA]</scope>
    <source>
        <strain evidence="9">cv. AM560-2</strain>
    </source>
</reference>
<dbReference type="Proteomes" id="UP000091857">
    <property type="component" value="Chromosome 7"/>
</dbReference>
<evidence type="ECO:0000313" key="8">
    <source>
        <dbReference type="EMBL" id="OAY45790.1"/>
    </source>
</evidence>
<dbReference type="PANTHER" id="PTHR31218">
    <property type="entry name" value="WAT1-RELATED PROTEIN"/>
    <property type="match status" value="1"/>
</dbReference>
<keyword evidence="4 6" id="KW-1133">Transmembrane helix</keyword>
<feature type="transmembrane region" description="Helical" evidence="6">
    <location>
        <begin position="186"/>
        <end position="205"/>
    </location>
</feature>
<dbReference type="InterPro" id="IPR030184">
    <property type="entry name" value="WAT1-related"/>
</dbReference>
<feature type="transmembrane region" description="Helical" evidence="6">
    <location>
        <begin position="282"/>
        <end position="302"/>
    </location>
</feature>
<evidence type="ECO:0000259" key="7">
    <source>
        <dbReference type="Pfam" id="PF00892"/>
    </source>
</evidence>
<keyword evidence="9" id="KW-1185">Reference proteome</keyword>
<evidence type="ECO:0000256" key="4">
    <source>
        <dbReference type="ARBA" id="ARBA00022989"/>
    </source>
</evidence>
<organism evidence="8 9">
    <name type="scientific">Manihot esculenta</name>
    <name type="common">Cassava</name>
    <name type="synonym">Jatropha manihot</name>
    <dbReference type="NCBI Taxonomy" id="3983"/>
    <lineage>
        <taxon>Eukaryota</taxon>
        <taxon>Viridiplantae</taxon>
        <taxon>Streptophyta</taxon>
        <taxon>Embryophyta</taxon>
        <taxon>Tracheophyta</taxon>
        <taxon>Spermatophyta</taxon>
        <taxon>Magnoliopsida</taxon>
        <taxon>eudicotyledons</taxon>
        <taxon>Gunneridae</taxon>
        <taxon>Pentapetalae</taxon>
        <taxon>rosids</taxon>
        <taxon>fabids</taxon>
        <taxon>Malpighiales</taxon>
        <taxon>Euphorbiaceae</taxon>
        <taxon>Crotonoideae</taxon>
        <taxon>Manihoteae</taxon>
        <taxon>Manihot</taxon>
    </lineage>
</organism>
<feature type="transmembrane region" description="Helical" evidence="6">
    <location>
        <begin position="105"/>
        <end position="126"/>
    </location>
</feature>
<feature type="domain" description="EamA" evidence="7">
    <location>
        <begin position="14"/>
        <end position="154"/>
    </location>
</feature>
<proteinExistence type="inferred from homology"/>
<feature type="transmembrane region" description="Helical" evidence="6">
    <location>
        <begin position="12"/>
        <end position="31"/>
    </location>
</feature>
<feature type="domain" description="EamA" evidence="7">
    <location>
        <begin position="188"/>
        <end position="325"/>
    </location>
</feature>
<dbReference type="GO" id="GO:0022857">
    <property type="term" value="F:transmembrane transporter activity"/>
    <property type="evidence" value="ECO:0007669"/>
    <property type="project" value="InterPro"/>
</dbReference>
<feature type="transmembrane region" description="Helical" evidence="6">
    <location>
        <begin position="43"/>
        <end position="63"/>
    </location>
</feature>
<feature type="transmembrane region" description="Helical" evidence="6">
    <location>
        <begin position="75"/>
        <end position="93"/>
    </location>
</feature>
<dbReference type="SUPFAM" id="SSF103481">
    <property type="entry name" value="Multidrug resistance efflux transporter EmrE"/>
    <property type="match status" value="2"/>
</dbReference>
<sequence>MRNIFQVFDGVKPAILMVVVHIAYTGVNVLYKLAANEGLNLRILIAYRWIFSSAFLVPLALIVERKSRPKLTRVVLFQAFLCGLFGGLASQNLYLESLALTSATYVTAISNLLPAITLILALSFRLENLEIKTTIGKAKVMGTIVGIGGAMLLSLYKGPETNVWSLKLHLLRRSQHQHSHISSTHVLGSSLAFGSCTSYALWLIVQTKMSKRYPCHYSSSALMSIMASIQCVILSLCMERNWSQWKLGWNLMLLTVLYSGIVIAGLVVVLIAWCVHVRGPVFVANFNPLSLLLTAIMGSLILEEKLHLGSILGAGLIVCGLYMVLWGKDKEMKEKLLPRETSIKSDNIEIVNEGDQPALNAFVDEDPLPKEQNGEKKLGFCFWLNFFSSLFKQKKTDGPN</sequence>
<evidence type="ECO:0000256" key="6">
    <source>
        <dbReference type="RuleBase" id="RU363077"/>
    </source>
</evidence>
<accession>A0A2C9VJY4</accession>